<accession>A0AAD4BF50</accession>
<evidence type="ECO:0000313" key="2">
    <source>
        <dbReference type="Proteomes" id="UP001194468"/>
    </source>
</evidence>
<keyword evidence="2" id="KW-1185">Reference proteome</keyword>
<name>A0AAD4BF50_BOLED</name>
<comment type="caution">
    <text evidence="1">The sequence shown here is derived from an EMBL/GenBank/DDBJ whole genome shotgun (WGS) entry which is preliminary data.</text>
</comment>
<proteinExistence type="predicted"/>
<dbReference type="AlphaFoldDB" id="A0AAD4BF50"/>
<dbReference type="EMBL" id="WHUW01000110">
    <property type="protein sequence ID" value="KAF8423938.1"/>
    <property type="molecule type" value="Genomic_DNA"/>
</dbReference>
<protein>
    <submittedName>
        <fullName evidence="1">Uncharacterized protein</fullName>
    </submittedName>
</protein>
<reference evidence="1" key="1">
    <citation type="submission" date="2019-10" db="EMBL/GenBank/DDBJ databases">
        <authorList>
            <consortium name="DOE Joint Genome Institute"/>
            <person name="Kuo A."/>
            <person name="Miyauchi S."/>
            <person name="Kiss E."/>
            <person name="Drula E."/>
            <person name="Kohler A."/>
            <person name="Sanchez-Garcia M."/>
            <person name="Andreopoulos B."/>
            <person name="Barry K.W."/>
            <person name="Bonito G."/>
            <person name="Buee M."/>
            <person name="Carver A."/>
            <person name="Chen C."/>
            <person name="Cichocki N."/>
            <person name="Clum A."/>
            <person name="Culley D."/>
            <person name="Crous P.W."/>
            <person name="Fauchery L."/>
            <person name="Girlanda M."/>
            <person name="Hayes R."/>
            <person name="Keri Z."/>
            <person name="LaButti K."/>
            <person name="Lipzen A."/>
            <person name="Lombard V."/>
            <person name="Magnuson J."/>
            <person name="Maillard F."/>
            <person name="Morin E."/>
            <person name="Murat C."/>
            <person name="Nolan M."/>
            <person name="Ohm R."/>
            <person name="Pangilinan J."/>
            <person name="Pereira M."/>
            <person name="Perotto S."/>
            <person name="Peter M."/>
            <person name="Riley R."/>
            <person name="Sitrit Y."/>
            <person name="Stielow B."/>
            <person name="Szollosi G."/>
            <person name="Zifcakova L."/>
            <person name="Stursova M."/>
            <person name="Spatafora J.W."/>
            <person name="Tedersoo L."/>
            <person name="Vaario L.-M."/>
            <person name="Yamada A."/>
            <person name="Yan M."/>
            <person name="Wang P."/>
            <person name="Xu J."/>
            <person name="Bruns T."/>
            <person name="Baldrian P."/>
            <person name="Vilgalys R."/>
            <person name="Henrissat B."/>
            <person name="Grigoriev I.V."/>
            <person name="Hibbett D."/>
            <person name="Nagy L.G."/>
            <person name="Martin F.M."/>
        </authorList>
    </citation>
    <scope>NUCLEOTIDE SEQUENCE</scope>
    <source>
        <strain evidence="1">BED1</strain>
    </source>
</reference>
<sequence>MTLHHGATVAGKMSSDHSWTPIFLTGLYDTQHSQPGHEVSDFVISPYLPTLRILAQPLNPSGVDSGLCLADGRCLKLRDIAALSRPHGGLAFLSVRSTLRLRQDCCFDGPGFAPDVARDVYEQLFRNTRPDYQDAARTLHEALRQRR</sequence>
<feature type="non-terminal residue" evidence="1">
    <location>
        <position position="147"/>
    </location>
</feature>
<organism evidence="1 2">
    <name type="scientific">Boletus edulis BED1</name>
    <dbReference type="NCBI Taxonomy" id="1328754"/>
    <lineage>
        <taxon>Eukaryota</taxon>
        <taxon>Fungi</taxon>
        <taxon>Dikarya</taxon>
        <taxon>Basidiomycota</taxon>
        <taxon>Agaricomycotina</taxon>
        <taxon>Agaricomycetes</taxon>
        <taxon>Agaricomycetidae</taxon>
        <taxon>Boletales</taxon>
        <taxon>Boletineae</taxon>
        <taxon>Boletaceae</taxon>
        <taxon>Boletoideae</taxon>
        <taxon>Boletus</taxon>
    </lineage>
</organism>
<evidence type="ECO:0000313" key="1">
    <source>
        <dbReference type="EMBL" id="KAF8423938.1"/>
    </source>
</evidence>
<dbReference type="Proteomes" id="UP001194468">
    <property type="component" value="Unassembled WGS sequence"/>
</dbReference>
<gene>
    <name evidence="1" type="ORF">L210DRAFT_3569197</name>
</gene>
<reference evidence="1" key="2">
    <citation type="journal article" date="2020" name="Nat. Commun.">
        <title>Large-scale genome sequencing of mycorrhizal fungi provides insights into the early evolution of symbiotic traits.</title>
        <authorList>
            <person name="Miyauchi S."/>
            <person name="Kiss E."/>
            <person name="Kuo A."/>
            <person name="Drula E."/>
            <person name="Kohler A."/>
            <person name="Sanchez-Garcia M."/>
            <person name="Morin E."/>
            <person name="Andreopoulos B."/>
            <person name="Barry K.W."/>
            <person name="Bonito G."/>
            <person name="Buee M."/>
            <person name="Carver A."/>
            <person name="Chen C."/>
            <person name="Cichocki N."/>
            <person name="Clum A."/>
            <person name="Culley D."/>
            <person name="Crous P.W."/>
            <person name="Fauchery L."/>
            <person name="Girlanda M."/>
            <person name="Hayes R.D."/>
            <person name="Keri Z."/>
            <person name="LaButti K."/>
            <person name="Lipzen A."/>
            <person name="Lombard V."/>
            <person name="Magnuson J."/>
            <person name="Maillard F."/>
            <person name="Murat C."/>
            <person name="Nolan M."/>
            <person name="Ohm R.A."/>
            <person name="Pangilinan J."/>
            <person name="Pereira M.F."/>
            <person name="Perotto S."/>
            <person name="Peter M."/>
            <person name="Pfister S."/>
            <person name="Riley R."/>
            <person name="Sitrit Y."/>
            <person name="Stielow J.B."/>
            <person name="Szollosi G."/>
            <person name="Zifcakova L."/>
            <person name="Stursova M."/>
            <person name="Spatafora J.W."/>
            <person name="Tedersoo L."/>
            <person name="Vaario L.M."/>
            <person name="Yamada A."/>
            <person name="Yan M."/>
            <person name="Wang P."/>
            <person name="Xu J."/>
            <person name="Bruns T."/>
            <person name="Baldrian P."/>
            <person name="Vilgalys R."/>
            <person name="Dunand C."/>
            <person name="Henrissat B."/>
            <person name="Grigoriev I.V."/>
            <person name="Hibbett D."/>
            <person name="Nagy L.G."/>
            <person name="Martin F.M."/>
        </authorList>
    </citation>
    <scope>NUCLEOTIDE SEQUENCE</scope>
    <source>
        <strain evidence="1">BED1</strain>
    </source>
</reference>